<accession>A0A2M8KV28</accession>
<organism evidence="1 2">
    <name type="scientific">Candidatus Roizmanbacteria bacterium CG10_big_fil_rev_8_21_14_0_10_45_7</name>
    <dbReference type="NCBI Taxonomy" id="1974854"/>
    <lineage>
        <taxon>Bacteria</taxon>
        <taxon>Candidatus Roizmaniibacteriota</taxon>
    </lineage>
</organism>
<gene>
    <name evidence="1" type="ORF">COU89_01775</name>
</gene>
<sequence>MVPVDITIPTGGKTMKKYAFLNICILAILALGACSDTDNITNVPNINGQPEQNVTAGQIHTEFLSELYSDKSYTTTEKNLDTDHIAIETAKRICAKHGITPPADEVLLAAINEGRQKATQDPIQLVRQTLNQDEYLWWDRFASEAKMKNAETVYQNHCRLYGAPQAGSMLESVVDIALSSADFWDNYRGATPPKYHNPYVPMEKSWKNFLRFAVSVVVDGTCGGLAGAGTGWSGPGAAVVGGVVGGLASAGADNMLFD</sequence>
<proteinExistence type="predicted"/>
<protein>
    <submittedName>
        <fullName evidence="1">Uncharacterized protein</fullName>
    </submittedName>
</protein>
<name>A0A2M8KV28_9BACT</name>
<comment type="caution">
    <text evidence="1">The sequence shown here is derived from an EMBL/GenBank/DDBJ whole genome shotgun (WGS) entry which is preliminary data.</text>
</comment>
<evidence type="ECO:0000313" key="2">
    <source>
        <dbReference type="Proteomes" id="UP000231569"/>
    </source>
</evidence>
<dbReference type="Proteomes" id="UP000231569">
    <property type="component" value="Unassembled WGS sequence"/>
</dbReference>
<reference evidence="2" key="1">
    <citation type="submission" date="2017-09" db="EMBL/GenBank/DDBJ databases">
        <title>Depth-based differentiation of microbial function through sediment-hosted aquifers and enrichment of novel symbionts in the deep terrestrial subsurface.</title>
        <authorList>
            <person name="Probst A.J."/>
            <person name="Ladd B."/>
            <person name="Jarett J.K."/>
            <person name="Geller-Mcgrath D.E."/>
            <person name="Sieber C.M.K."/>
            <person name="Emerson J.B."/>
            <person name="Anantharaman K."/>
            <person name="Thomas B.C."/>
            <person name="Malmstrom R."/>
            <person name="Stieglmeier M."/>
            <person name="Klingl A."/>
            <person name="Woyke T."/>
            <person name="Ryan C.M."/>
            <person name="Banfield J.F."/>
        </authorList>
    </citation>
    <scope>NUCLEOTIDE SEQUENCE [LARGE SCALE GENOMIC DNA]</scope>
</reference>
<evidence type="ECO:0000313" key="1">
    <source>
        <dbReference type="EMBL" id="PJE63723.1"/>
    </source>
</evidence>
<dbReference type="EMBL" id="PFEE01000038">
    <property type="protein sequence ID" value="PJE63723.1"/>
    <property type="molecule type" value="Genomic_DNA"/>
</dbReference>
<dbReference type="AlphaFoldDB" id="A0A2M8KV28"/>